<evidence type="ECO:0000256" key="14">
    <source>
        <dbReference type="ARBA" id="ARBA00083640"/>
    </source>
</evidence>
<accession>A0A369PZB1</accession>
<comment type="catalytic activity">
    <reaction evidence="6 15">
        <text>N-terminal L-arginyl-[protein] + L-leucyl-tRNA(Leu) = N-terminal L-leucyl-L-arginyl-[protein] + tRNA(Leu) + H(+)</text>
        <dbReference type="Rhea" id="RHEA:50416"/>
        <dbReference type="Rhea" id="RHEA-COMP:9613"/>
        <dbReference type="Rhea" id="RHEA-COMP:9622"/>
        <dbReference type="Rhea" id="RHEA-COMP:12672"/>
        <dbReference type="Rhea" id="RHEA-COMP:12673"/>
        <dbReference type="ChEBI" id="CHEBI:15378"/>
        <dbReference type="ChEBI" id="CHEBI:64719"/>
        <dbReference type="ChEBI" id="CHEBI:78442"/>
        <dbReference type="ChEBI" id="CHEBI:78494"/>
        <dbReference type="ChEBI" id="CHEBI:133044"/>
        <dbReference type="EC" id="2.3.2.6"/>
    </reaction>
</comment>
<dbReference type="InterPro" id="IPR042203">
    <property type="entry name" value="Leu/Phe-tRNA_Trfase_C"/>
</dbReference>
<sequence length="211" mass="23895">MFFQLLDDDLRFPDPKLAEEDGLLAIGGDLSMERLLNAYSNGIFPWFSEGESILWYAPHQRCVIYPEKIKISKSMKKILAANAFEITINEAFKDVILNCANTPRKDQDGTWITDDMQQAYINLHQHGFAHSIEVWLNGILVGGLYGVKINRVFCGESMFSHASNASKAALIYLSKLNIDLIDCQLPNDHLMSLGAEMIDSELYLQILQKHQ</sequence>
<evidence type="ECO:0000313" key="17">
    <source>
        <dbReference type="Proteomes" id="UP000253961"/>
    </source>
</evidence>
<dbReference type="Gene3D" id="3.30.70.3550">
    <property type="entry name" value="Leucyl/phenylalanyl-tRNA-protein transferase, N-terminal domain"/>
    <property type="match status" value="1"/>
</dbReference>
<dbReference type="GO" id="GO:0008914">
    <property type="term" value="F:leucyl-tRNA--protein transferase activity"/>
    <property type="evidence" value="ECO:0007669"/>
    <property type="project" value="UniProtKB-UniRule"/>
</dbReference>
<dbReference type="Pfam" id="PF03588">
    <property type="entry name" value="Leu_Phe_trans"/>
    <property type="match status" value="1"/>
</dbReference>
<protein>
    <recommendedName>
        <fullName evidence="11 15">Leucyl/phenylalanyl-tRNA--protein transferase</fullName>
        <ecNumber evidence="10 15">2.3.2.6</ecNumber>
    </recommendedName>
    <alternativeName>
        <fullName evidence="12 15">L/F-transferase</fullName>
    </alternativeName>
    <alternativeName>
        <fullName evidence="13 15">Leucyltransferase</fullName>
    </alternativeName>
    <alternativeName>
        <fullName evidence="14 15">Phenyalanyltransferase</fullName>
    </alternativeName>
</protein>
<dbReference type="InterPro" id="IPR042221">
    <property type="entry name" value="Leu/Phe-tRNA_Trfase_N"/>
</dbReference>
<evidence type="ECO:0000256" key="11">
    <source>
        <dbReference type="ARBA" id="ARBA00074372"/>
    </source>
</evidence>
<evidence type="ECO:0000256" key="4">
    <source>
        <dbReference type="ARBA" id="ARBA00023315"/>
    </source>
</evidence>
<evidence type="ECO:0000313" key="16">
    <source>
        <dbReference type="EMBL" id="RDC57572.1"/>
    </source>
</evidence>
<dbReference type="PANTHER" id="PTHR30098:SF2">
    <property type="entry name" value="LEUCYL_PHENYLALANYL-TRNA--PROTEIN TRANSFERASE"/>
    <property type="match status" value="1"/>
</dbReference>
<evidence type="ECO:0000256" key="6">
    <source>
        <dbReference type="ARBA" id="ARBA00050652"/>
    </source>
</evidence>
<dbReference type="GO" id="GO:0030163">
    <property type="term" value="P:protein catabolic process"/>
    <property type="evidence" value="ECO:0007669"/>
    <property type="project" value="UniProtKB-UniRule"/>
</dbReference>
<dbReference type="EMBL" id="QPKV01000003">
    <property type="protein sequence ID" value="RDC57572.1"/>
    <property type="molecule type" value="Genomic_DNA"/>
</dbReference>
<evidence type="ECO:0000256" key="15">
    <source>
        <dbReference type="HAMAP-Rule" id="MF_00688"/>
    </source>
</evidence>
<keyword evidence="2 15" id="KW-0963">Cytoplasm</keyword>
<gene>
    <name evidence="15" type="primary">aat</name>
    <name evidence="16" type="ORF">DU508_08020</name>
</gene>
<proteinExistence type="inferred from homology"/>
<evidence type="ECO:0000256" key="2">
    <source>
        <dbReference type="ARBA" id="ARBA00022490"/>
    </source>
</evidence>
<dbReference type="OrthoDB" id="9790282at2"/>
<dbReference type="RefSeq" id="WP_115402724.1">
    <property type="nucleotide sequence ID" value="NZ_QPKV01000003.1"/>
</dbReference>
<name>A0A369PZB1_9SPHI</name>
<keyword evidence="4 15" id="KW-0012">Acyltransferase</keyword>
<comment type="subcellular location">
    <subcellularLocation>
        <location evidence="1 15">Cytoplasm</location>
    </subcellularLocation>
</comment>
<dbReference type="GO" id="GO:0005737">
    <property type="term" value="C:cytoplasm"/>
    <property type="evidence" value="ECO:0007669"/>
    <property type="project" value="UniProtKB-SubCell"/>
</dbReference>
<evidence type="ECO:0000256" key="12">
    <source>
        <dbReference type="ARBA" id="ARBA00077136"/>
    </source>
</evidence>
<evidence type="ECO:0000256" key="8">
    <source>
        <dbReference type="ARBA" id="ARBA00054043"/>
    </source>
</evidence>
<evidence type="ECO:0000256" key="3">
    <source>
        <dbReference type="ARBA" id="ARBA00022679"/>
    </source>
</evidence>
<evidence type="ECO:0000256" key="13">
    <source>
        <dbReference type="ARBA" id="ARBA00077165"/>
    </source>
</evidence>
<comment type="catalytic activity">
    <reaction evidence="5 15">
        <text>L-phenylalanyl-tRNA(Phe) + an N-terminal L-alpha-aminoacyl-[protein] = an N-terminal L-phenylalanyl-L-alpha-aminoacyl-[protein] + tRNA(Phe)</text>
        <dbReference type="Rhea" id="RHEA:43632"/>
        <dbReference type="Rhea" id="RHEA-COMP:9668"/>
        <dbReference type="Rhea" id="RHEA-COMP:9699"/>
        <dbReference type="Rhea" id="RHEA-COMP:10636"/>
        <dbReference type="Rhea" id="RHEA-COMP:10637"/>
        <dbReference type="ChEBI" id="CHEBI:78442"/>
        <dbReference type="ChEBI" id="CHEBI:78531"/>
        <dbReference type="ChEBI" id="CHEBI:78597"/>
        <dbReference type="ChEBI" id="CHEBI:83561"/>
        <dbReference type="EC" id="2.3.2.6"/>
    </reaction>
</comment>
<dbReference type="PANTHER" id="PTHR30098">
    <property type="entry name" value="LEUCYL/PHENYLALANYL-TRNA--PROTEIN TRANSFERASE"/>
    <property type="match status" value="1"/>
</dbReference>
<comment type="catalytic activity">
    <reaction evidence="7 15">
        <text>N-terminal L-lysyl-[protein] + L-leucyl-tRNA(Leu) = N-terminal L-leucyl-L-lysyl-[protein] + tRNA(Leu) + H(+)</text>
        <dbReference type="Rhea" id="RHEA:12340"/>
        <dbReference type="Rhea" id="RHEA-COMP:9613"/>
        <dbReference type="Rhea" id="RHEA-COMP:9622"/>
        <dbReference type="Rhea" id="RHEA-COMP:12670"/>
        <dbReference type="Rhea" id="RHEA-COMP:12671"/>
        <dbReference type="ChEBI" id="CHEBI:15378"/>
        <dbReference type="ChEBI" id="CHEBI:65249"/>
        <dbReference type="ChEBI" id="CHEBI:78442"/>
        <dbReference type="ChEBI" id="CHEBI:78494"/>
        <dbReference type="ChEBI" id="CHEBI:133043"/>
        <dbReference type="EC" id="2.3.2.6"/>
    </reaction>
</comment>
<dbReference type="EC" id="2.3.2.6" evidence="10 15"/>
<dbReference type="AlphaFoldDB" id="A0A369PZB1"/>
<evidence type="ECO:0000256" key="10">
    <source>
        <dbReference type="ARBA" id="ARBA00066767"/>
    </source>
</evidence>
<dbReference type="InterPro" id="IPR016181">
    <property type="entry name" value="Acyl_CoA_acyltransferase"/>
</dbReference>
<organism evidence="16 17">
    <name type="scientific">Pedobacter chinensis</name>
    <dbReference type="NCBI Taxonomy" id="2282421"/>
    <lineage>
        <taxon>Bacteria</taxon>
        <taxon>Pseudomonadati</taxon>
        <taxon>Bacteroidota</taxon>
        <taxon>Sphingobacteriia</taxon>
        <taxon>Sphingobacteriales</taxon>
        <taxon>Sphingobacteriaceae</taxon>
        <taxon>Pedobacter</taxon>
    </lineage>
</organism>
<comment type="caution">
    <text evidence="16">The sequence shown here is derived from an EMBL/GenBank/DDBJ whole genome shotgun (WGS) entry which is preliminary data.</text>
</comment>
<evidence type="ECO:0000256" key="7">
    <source>
        <dbReference type="ARBA" id="ARBA00051538"/>
    </source>
</evidence>
<dbReference type="FunFam" id="3.30.70.3550:FF:000001">
    <property type="entry name" value="Leucyl/phenylalanyl-tRNA--protein transferase"/>
    <property type="match status" value="1"/>
</dbReference>
<evidence type="ECO:0000256" key="5">
    <source>
        <dbReference type="ARBA" id="ARBA00050607"/>
    </source>
</evidence>
<dbReference type="HAMAP" id="MF_00688">
    <property type="entry name" value="Leu_Phe_trans"/>
    <property type="match status" value="1"/>
</dbReference>
<keyword evidence="3 15" id="KW-0808">Transferase</keyword>
<comment type="similarity">
    <text evidence="9 15">Belongs to the L/F-transferase family.</text>
</comment>
<evidence type="ECO:0000256" key="1">
    <source>
        <dbReference type="ARBA" id="ARBA00004496"/>
    </source>
</evidence>
<keyword evidence="17" id="KW-1185">Reference proteome</keyword>
<dbReference type="SUPFAM" id="SSF55729">
    <property type="entry name" value="Acyl-CoA N-acyltransferases (Nat)"/>
    <property type="match status" value="1"/>
</dbReference>
<evidence type="ECO:0000256" key="9">
    <source>
        <dbReference type="ARBA" id="ARBA00061535"/>
    </source>
</evidence>
<reference evidence="16 17" key="1">
    <citation type="submission" date="2018-07" db="EMBL/GenBank/DDBJ databases">
        <title>Pedobacter sp. nov., isolated from soil.</title>
        <authorList>
            <person name="Zhou L.Y."/>
            <person name="Du Z.J."/>
        </authorList>
    </citation>
    <scope>NUCLEOTIDE SEQUENCE [LARGE SCALE GENOMIC DNA]</scope>
    <source>
        <strain evidence="16 17">JDX94</strain>
    </source>
</reference>
<dbReference type="NCBIfam" id="TIGR00667">
    <property type="entry name" value="aat"/>
    <property type="match status" value="1"/>
</dbReference>
<dbReference type="Proteomes" id="UP000253961">
    <property type="component" value="Unassembled WGS sequence"/>
</dbReference>
<comment type="function">
    <text evidence="8 15">Functions in the N-end rule pathway of protein degradation where it conjugates Leu, Phe and, less efficiently, Met from aminoacyl-tRNAs to the N-termini of proteins containing an N-terminal arginine or lysine.</text>
</comment>
<dbReference type="Gene3D" id="3.40.630.70">
    <property type="entry name" value="Leucyl/phenylalanyl-tRNA-protein transferase, C-terminal domain"/>
    <property type="match status" value="1"/>
</dbReference>
<dbReference type="InterPro" id="IPR004616">
    <property type="entry name" value="Leu/Phe-tRNA_Trfase"/>
</dbReference>